<evidence type="ECO:0000256" key="2">
    <source>
        <dbReference type="ARBA" id="ARBA00022525"/>
    </source>
</evidence>
<keyword evidence="2" id="KW-0964">Secreted</keyword>
<dbReference type="AlphaFoldDB" id="A0A0A9Y083"/>
<gene>
    <name evidence="6" type="primary">capa</name>
    <name evidence="6" type="ORF">CM83_5226</name>
</gene>
<evidence type="ECO:0000256" key="4">
    <source>
        <dbReference type="ARBA" id="ARBA00023320"/>
    </source>
</evidence>
<reference evidence="6" key="2">
    <citation type="submission" date="2014-07" db="EMBL/GenBank/DDBJ databases">
        <authorList>
            <person name="Hull J."/>
        </authorList>
    </citation>
    <scope>NUCLEOTIDE SEQUENCE</scope>
</reference>
<evidence type="ECO:0000256" key="3">
    <source>
        <dbReference type="ARBA" id="ARBA00022815"/>
    </source>
</evidence>
<evidence type="ECO:0000313" key="6">
    <source>
        <dbReference type="EMBL" id="JAG24518.1"/>
    </source>
</evidence>
<dbReference type="Pfam" id="PF08259">
    <property type="entry name" value="Periviscerokin"/>
    <property type="match status" value="2"/>
</dbReference>
<feature type="non-terminal residue" evidence="6">
    <location>
        <position position="1"/>
    </location>
</feature>
<proteinExistence type="predicted"/>
<comment type="subcellular location">
    <subcellularLocation>
        <location evidence="1">Secreted</location>
    </subcellularLocation>
</comment>
<dbReference type="InterPro" id="IPR013231">
    <property type="entry name" value="Periviscerokinin"/>
</dbReference>
<keyword evidence="4" id="KW-0527">Neuropeptide</keyword>
<evidence type="ECO:0000256" key="1">
    <source>
        <dbReference type="ARBA" id="ARBA00004613"/>
    </source>
</evidence>
<accession>A0A0A9Y083</accession>
<organism evidence="6">
    <name type="scientific">Lygus hesperus</name>
    <name type="common">Western plant bug</name>
    <dbReference type="NCBI Taxonomy" id="30085"/>
    <lineage>
        <taxon>Eukaryota</taxon>
        <taxon>Metazoa</taxon>
        <taxon>Ecdysozoa</taxon>
        <taxon>Arthropoda</taxon>
        <taxon>Hexapoda</taxon>
        <taxon>Insecta</taxon>
        <taxon>Pterygota</taxon>
        <taxon>Neoptera</taxon>
        <taxon>Paraneoptera</taxon>
        <taxon>Hemiptera</taxon>
        <taxon>Heteroptera</taxon>
        <taxon>Panheteroptera</taxon>
        <taxon>Cimicomorpha</taxon>
        <taxon>Miridae</taxon>
        <taxon>Mirini</taxon>
        <taxon>Lygus</taxon>
    </lineage>
</organism>
<reference evidence="6" key="1">
    <citation type="journal article" date="2014" name="PLoS ONE">
        <title>Transcriptome-Based Identification of ABC Transporters in the Western Tarnished Plant Bug Lygus hesperus.</title>
        <authorList>
            <person name="Hull J.J."/>
            <person name="Chaney K."/>
            <person name="Geib S.M."/>
            <person name="Fabrick J.A."/>
            <person name="Brent C.S."/>
            <person name="Walsh D."/>
            <person name="Lavine L.C."/>
        </authorList>
    </citation>
    <scope>NUCLEOTIDE SEQUENCE</scope>
</reference>
<sequence length="187" mass="20216">CAVATKINHPIMIALGSLVLAFLTYHHLVVESQAAVTGRMNRAEAQRVNRDTSGLIPFPRVGRARIALSPLSFLPSLNFDNAQMLRLASPVESDETSWDLITDILKKQESGLIPFPRSGRSGTGPKRNGAGSGGSLWFGPRLGKRTYNLNNIGSADTNALTSVPDFFNQNKMAYDDSAASVKMGELQ</sequence>
<protein>
    <submittedName>
        <fullName evidence="6">Cardio acceleratory peptide 2b</fullName>
    </submittedName>
</protein>
<dbReference type="EMBL" id="GBHO01019086">
    <property type="protein sequence ID" value="JAG24518.1"/>
    <property type="molecule type" value="Transcribed_RNA"/>
</dbReference>
<evidence type="ECO:0000256" key="5">
    <source>
        <dbReference type="SAM" id="MobiDB-lite"/>
    </source>
</evidence>
<dbReference type="GO" id="GO:0005576">
    <property type="term" value="C:extracellular region"/>
    <property type="evidence" value="ECO:0007669"/>
    <property type="project" value="UniProtKB-SubCell"/>
</dbReference>
<keyword evidence="3" id="KW-0027">Amidation</keyword>
<dbReference type="GO" id="GO:0007218">
    <property type="term" value="P:neuropeptide signaling pathway"/>
    <property type="evidence" value="ECO:0007669"/>
    <property type="project" value="UniProtKB-KW"/>
</dbReference>
<feature type="region of interest" description="Disordered" evidence="5">
    <location>
        <begin position="114"/>
        <end position="136"/>
    </location>
</feature>
<name>A0A0A9Y083_LYGHE</name>